<evidence type="ECO:0000313" key="3">
    <source>
        <dbReference type="Proteomes" id="UP000008553"/>
    </source>
</evidence>
<dbReference type="STRING" id="73239.Q7RPD0"/>
<feature type="non-terminal residue" evidence="2">
    <location>
        <position position="1"/>
    </location>
</feature>
<dbReference type="InParanoid" id="Q7RPD0"/>
<proteinExistence type="predicted"/>
<dbReference type="AlphaFoldDB" id="Q7RPD0"/>
<gene>
    <name evidence="2" type="ORF">PY01529</name>
</gene>
<comment type="caution">
    <text evidence="2">The sequence shown here is derived from an EMBL/GenBank/DDBJ whole genome shotgun (WGS) entry which is preliminary data.</text>
</comment>
<organism evidence="2 3">
    <name type="scientific">Plasmodium yoelii yoelii</name>
    <dbReference type="NCBI Taxonomy" id="73239"/>
    <lineage>
        <taxon>Eukaryota</taxon>
        <taxon>Sar</taxon>
        <taxon>Alveolata</taxon>
        <taxon>Apicomplexa</taxon>
        <taxon>Aconoidasida</taxon>
        <taxon>Haemosporida</taxon>
        <taxon>Plasmodiidae</taxon>
        <taxon>Plasmodium</taxon>
        <taxon>Plasmodium (Vinckeia)</taxon>
    </lineage>
</organism>
<reference evidence="2 3" key="1">
    <citation type="journal article" date="2002" name="Nature">
        <title>Genome sequence and comparative analysis of the model rodent malaria parasite Plasmodium yoelii yoelii.</title>
        <authorList>
            <person name="Carlton J.M."/>
            <person name="Angiuoli S.V."/>
            <person name="Suh B.B."/>
            <person name="Kooij T.W."/>
            <person name="Pertea M."/>
            <person name="Silva J.C."/>
            <person name="Ermolaeva M.D."/>
            <person name="Allen J.E."/>
            <person name="Selengut J.D."/>
            <person name="Koo H.L."/>
            <person name="Peterson J.D."/>
            <person name="Pop M."/>
            <person name="Kosack D.S."/>
            <person name="Shumway M.F."/>
            <person name="Bidwell S.L."/>
            <person name="Shallom S.J."/>
            <person name="van Aken S.E."/>
            <person name="Riedmuller S.B."/>
            <person name="Feldblyum T.V."/>
            <person name="Cho J.K."/>
            <person name="Quackenbush J."/>
            <person name="Sedegah M."/>
            <person name="Shoaibi A."/>
            <person name="Cummings L.M."/>
            <person name="Florens L."/>
            <person name="Yates J.R."/>
            <person name="Raine J.D."/>
            <person name="Sinden R.E."/>
            <person name="Harris M.A."/>
            <person name="Cunningham D.A."/>
            <person name="Preiser P.R."/>
            <person name="Bergman L.W."/>
            <person name="Vaidya A.B."/>
            <person name="van Lin L.H."/>
            <person name="Janse C.J."/>
            <person name="Waters A.P."/>
            <person name="Smith H.O."/>
            <person name="White O.R."/>
            <person name="Salzberg S.L."/>
            <person name="Venter J.C."/>
            <person name="Fraser C.M."/>
            <person name="Hoffman S.L."/>
            <person name="Gardner M.J."/>
            <person name="Carucci D.J."/>
        </authorList>
    </citation>
    <scope>NUCLEOTIDE SEQUENCE [LARGE SCALE GENOMIC DNA]</scope>
    <source>
        <strain evidence="2 3">17XNL</strain>
    </source>
</reference>
<accession>Q7RPD0</accession>
<keyword evidence="3" id="KW-1185">Reference proteome</keyword>
<dbReference type="Proteomes" id="UP000008553">
    <property type="component" value="Unassembled WGS sequence"/>
</dbReference>
<evidence type="ECO:0000256" key="1">
    <source>
        <dbReference type="SAM" id="MobiDB-lite"/>
    </source>
</evidence>
<feature type="region of interest" description="Disordered" evidence="1">
    <location>
        <begin position="258"/>
        <end position="290"/>
    </location>
</feature>
<evidence type="ECO:0000313" key="2">
    <source>
        <dbReference type="EMBL" id="EAA20870.1"/>
    </source>
</evidence>
<dbReference type="PaxDb" id="73239-Q7RPD0"/>
<dbReference type="EMBL" id="AABL01000405">
    <property type="protein sequence ID" value="EAA20870.1"/>
    <property type="molecule type" value="Genomic_DNA"/>
</dbReference>
<feature type="compositionally biased region" description="Polar residues" evidence="1">
    <location>
        <begin position="258"/>
        <end position="270"/>
    </location>
</feature>
<sequence length="423" mass="50316">ELNKLEKKKILIDIKNDKSLDNTLGLMHLYYTLEKFYKMKYICMLNISGINFFNIINSVHYKPDINFTIKYSLYVYLFDSKNHQSILSSASMNPNDNFSNNIISSRGYNRDISEDINNNRSSYNSRYSFRNSFNESSYLSNPRFSRDQFNNYVNSIARRDSNIAINPFNNNNNIDPDSRGYRTQRGNHNNEHLRTENAYNSIYMSRNADFRNNNTHRNYDEYDMNNNQNRRLYTDTFNESSEVTMLNRRIREFNNYWNSDSPNVRENQTQENDDNSRIDTGNRFPNNQINEPLDDEIDTLHPNRQNQIFNTSPNGVSPNNENELLNYNQNRNSIRISNRISNRDSSNFMQNLNGNNNISEYYIDENIRRNEMQSRNSNNVDRNDMNESEYNSLYSYPHFRNNSINFTRDLVSFTFNTHHNTPT</sequence>
<name>Q7RPD0_PLAYO</name>
<protein>
    <submittedName>
        <fullName evidence="2">Uncharacterized protein</fullName>
    </submittedName>
</protein>